<keyword evidence="2" id="KW-1185">Reference proteome</keyword>
<dbReference type="InterPro" id="IPR023214">
    <property type="entry name" value="HAD_sf"/>
</dbReference>
<comment type="caution">
    <text evidence="1">The sequence shown here is derived from an EMBL/GenBank/DDBJ whole genome shotgun (WGS) entry which is preliminary data.</text>
</comment>
<name>W9X932_9EURO</name>
<dbReference type="Proteomes" id="UP000019471">
    <property type="component" value="Unassembled WGS sequence"/>
</dbReference>
<dbReference type="RefSeq" id="XP_007741984.1">
    <property type="nucleotide sequence ID" value="XM_007743794.1"/>
</dbReference>
<evidence type="ECO:0000313" key="2">
    <source>
        <dbReference type="Proteomes" id="UP000019471"/>
    </source>
</evidence>
<dbReference type="AlphaFoldDB" id="W9X932"/>
<sequence length="68" mass="7755">MESLVAHSSIPFKHVYTSDMFQSFKPNPKVYLGAAEEMGVRPEECGARGRASQRFERCQSVRILCNIY</sequence>
<dbReference type="EMBL" id="AMGX01000004">
    <property type="protein sequence ID" value="EXJ73421.1"/>
    <property type="molecule type" value="Genomic_DNA"/>
</dbReference>
<evidence type="ECO:0000313" key="1">
    <source>
        <dbReference type="EMBL" id="EXJ73421.1"/>
    </source>
</evidence>
<gene>
    <name evidence="1" type="ORF">A1O5_03181</name>
</gene>
<dbReference type="GeneID" id="19187911"/>
<proteinExistence type="predicted"/>
<organism evidence="1 2">
    <name type="scientific">Cladophialophora psammophila CBS 110553</name>
    <dbReference type="NCBI Taxonomy" id="1182543"/>
    <lineage>
        <taxon>Eukaryota</taxon>
        <taxon>Fungi</taxon>
        <taxon>Dikarya</taxon>
        <taxon>Ascomycota</taxon>
        <taxon>Pezizomycotina</taxon>
        <taxon>Eurotiomycetes</taxon>
        <taxon>Chaetothyriomycetidae</taxon>
        <taxon>Chaetothyriales</taxon>
        <taxon>Herpotrichiellaceae</taxon>
        <taxon>Cladophialophora</taxon>
    </lineage>
</organism>
<dbReference type="OrthoDB" id="40579at2759"/>
<reference evidence="1 2" key="1">
    <citation type="submission" date="2013-03" db="EMBL/GenBank/DDBJ databases">
        <title>The Genome Sequence of Cladophialophora psammophila CBS 110553.</title>
        <authorList>
            <consortium name="The Broad Institute Genomics Platform"/>
            <person name="Cuomo C."/>
            <person name="de Hoog S."/>
            <person name="Gorbushina A."/>
            <person name="Walker B."/>
            <person name="Young S.K."/>
            <person name="Zeng Q."/>
            <person name="Gargeya S."/>
            <person name="Fitzgerald M."/>
            <person name="Haas B."/>
            <person name="Abouelleil A."/>
            <person name="Allen A.W."/>
            <person name="Alvarado L."/>
            <person name="Arachchi H.M."/>
            <person name="Berlin A.M."/>
            <person name="Chapman S.B."/>
            <person name="Gainer-Dewar J."/>
            <person name="Goldberg J."/>
            <person name="Griggs A."/>
            <person name="Gujja S."/>
            <person name="Hansen M."/>
            <person name="Howarth C."/>
            <person name="Imamovic A."/>
            <person name="Ireland A."/>
            <person name="Larimer J."/>
            <person name="McCowan C."/>
            <person name="Murphy C."/>
            <person name="Pearson M."/>
            <person name="Poon T.W."/>
            <person name="Priest M."/>
            <person name="Roberts A."/>
            <person name="Saif S."/>
            <person name="Shea T."/>
            <person name="Sisk P."/>
            <person name="Sykes S."/>
            <person name="Wortman J."/>
            <person name="Nusbaum C."/>
            <person name="Birren B."/>
        </authorList>
    </citation>
    <scope>NUCLEOTIDE SEQUENCE [LARGE SCALE GENOMIC DNA]</scope>
    <source>
        <strain evidence="1 2">CBS 110553</strain>
    </source>
</reference>
<dbReference type="STRING" id="1182543.W9X932"/>
<dbReference type="HOGENOM" id="CLU_2793803_0_0_1"/>
<dbReference type="InterPro" id="IPR036412">
    <property type="entry name" value="HAD-like_sf"/>
</dbReference>
<dbReference type="SUPFAM" id="SSF56784">
    <property type="entry name" value="HAD-like"/>
    <property type="match status" value="1"/>
</dbReference>
<protein>
    <submittedName>
        <fullName evidence="1">Uncharacterized protein</fullName>
    </submittedName>
</protein>
<accession>W9X932</accession>
<dbReference type="Gene3D" id="3.40.50.1000">
    <property type="entry name" value="HAD superfamily/HAD-like"/>
    <property type="match status" value="1"/>
</dbReference>